<dbReference type="GO" id="GO:0003723">
    <property type="term" value="F:RNA binding"/>
    <property type="evidence" value="ECO:0007669"/>
    <property type="project" value="UniProtKB-UniRule"/>
</dbReference>
<comment type="similarity">
    <text evidence="5">Belongs to the class I-like SAM-binding methyltransferase superfamily. RsmB/NOP family.</text>
</comment>
<dbReference type="VEuPathDB" id="TriTrypDB:TRSC58_00547"/>
<feature type="compositionally biased region" description="Basic and acidic residues" evidence="6">
    <location>
        <begin position="149"/>
        <end position="159"/>
    </location>
</feature>
<accession>A0A422NZ09</accession>
<dbReference type="GO" id="GO:0070475">
    <property type="term" value="P:rRNA base methylation"/>
    <property type="evidence" value="ECO:0007669"/>
    <property type="project" value="TreeGrafter"/>
</dbReference>
<feature type="region of interest" description="Disordered" evidence="6">
    <location>
        <begin position="117"/>
        <end position="159"/>
    </location>
</feature>
<keyword evidence="9" id="KW-1185">Reference proteome</keyword>
<evidence type="ECO:0000256" key="6">
    <source>
        <dbReference type="SAM" id="MobiDB-lite"/>
    </source>
</evidence>
<dbReference type="PROSITE" id="PS51686">
    <property type="entry name" value="SAM_MT_RSMB_NOP"/>
    <property type="match status" value="1"/>
</dbReference>
<feature type="binding site" evidence="5">
    <location>
        <position position="323"/>
    </location>
    <ligand>
        <name>S-adenosyl-L-methionine</name>
        <dbReference type="ChEBI" id="CHEBI:59789"/>
    </ligand>
</feature>
<reference evidence="8 9" key="1">
    <citation type="journal article" date="2018" name="BMC Genomics">
        <title>Genomic comparison of Trypanosoma conorhini and Trypanosoma rangeli to Trypanosoma cruzi strains of high and low virulence.</title>
        <authorList>
            <person name="Bradwell K.R."/>
            <person name="Koparde V.N."/>
            <person name="Matveyev A.V."/>
            <person name="Serrano M.G."/>
            <person name="Alves J.M."/>
            <person name="Parikh H."/>
            <person name="Huang B."/>
            <person name="Lee V."/>
            <person name="Espinosa-Alvarez O."/>
            <person name="Ortiz P.A."/>
            <person name="Costa-Martins A.G."/>
            <person name="Teixeira M.M."/>
            <person name="Buck G.A."/>
        </authorList>
    </citation>
    <scope>NUCLEOTIDE SEQUENCE [LARGE SCALE GENOMIC DNA]</scope>
    <source>
        <strain evidence="8 9">AM80</strain>
    </source>
</reference>
<evidence type="ECO:0000256" key="1">
    <source>
        <dbReference type="ARBA" id="ARBA00022603"/>
    </source>
</evidence>
<dbReference type="Pfam" id="PF21153">
    <property type="entry name" value="NSUN5_N"/>
    <property type="match status" value="1"/>
</dbReference>
<feature type="region of interest" description="Disordered" evidence="6">
    <location>
        <begin position="194"/>
        <end position="222"/>
    </location>
</feature>
<evidence type="ECO:0000256" key="3">
    <source>
        <dbReference type="ARBA" id="ARBA00022691"/>
    </source>
</evidence>
<dbReference type="Proteomes" id="UP000283634">
    <property type="component" value="Unassembled WGS sequence"/>
</dbReference>
<dbReference type="Pfam" id="PF01189">
    <property type="entry name" value="Methyltr_RsmB-F"/>
    <property type="match status" value="2"/>
</dbReference>
<dbReference type="GO" id="GO:0008173">
    <property type="term" value="F:RNA methyltransferase activity"/>
    <property type="evidence" value="ECO:0007669"/>
    <property type="project" value="InterPro"/>
</dbReference>
<dbReference type="GeneID" id="40325332"/>
<evidence type="ECO:0000256" key="5">
    <source>
        <dbReference type="PROSITE-ProRule" id="PRU01023"/>
    </source>
</evidence>
<dbReference type="AlphaFoldDB" id="A0A422NZ09"/>
<dbReference type="InterPro" id="IPR029063">
    <property type="entry name" value="SAM-dependent_MTases_sf"/>
</dbReference>
<organism evidence="8 9">
    <name type="scientific">Trypanosoma rangeli</name>
    <dbReference type="NCBI Taxonomy" id="5698"/>
    <lineage>
        <taxon>Eukaryota</taxon>
        <taxon>Discoba</taxon>
        <taxon>Euglenozoa</taxon>
        <taxon>Kinetoplastea</taxon>
        <taxon>Metakinetoplastina</taxon>
        <taxon>Trypanosomatida</taxon>
        <taxon>Trypanosomatidae</taxon>
        <taxon>Trypanosoma</taxon>
        <taxon>Herpetosoma</taxon>
    </lineage>
</organism>
<dbReference type="InterPro" id="IPR023267">
    <property type="entry name" value="RCMT"/>
</dbReference>
<protein>
    <recommendedName>
        <fullName evidence="7">SAM-dependent MTase RsmB/NOP-type domain-containing protein</fullName>
    </recommendedName>
</protein>
<dbReference type="Gene3D" id="3.30.70.1170">
    <property type="entry name" value="Sun protein, domain 3"/>
    <property type="match status" value="1"/>
</dbReference>
<keyword evidence="4 5" id="KW-0694">RNA-binding</keyword>
<dbReference type="PANTHER" id="PTHR22807:SF4">
    <property type="entry name" value="28S RRNA (CYTOSINE-C(5))-METHYLTRANSFERASE"/>
    <property type="match status" value="1"/>
</dbReference>
<dbReference type="InterPro" id="IPR049560">
    <property type="entry name" value="MeTrfase_RsmB-F_NOP2_cat"/>
</dbReference>
<evidence type="ECO:0000313" key="9">
    <source>
        <dbReference type="Proteomes" id="UP000283634"/>
    </source>
</evidence>
<dbReference type="Pfam" id="PF21148">
    <property type="entry name" value="NSUN5_fdxn-like"/>
    <property type="match status" value="1"/>
</dbReference>
<feature type="compositionally biased region" description="Basic and acidic residues" evidence="6">
    <location>
        <begin position="118"/>
        <end position="135"/>
    </location>
</feature>
<dbReference type="InterPro" id="IPR001678">
    <property type="entry name" value="MeTrfase_RsmB-F_NOP2_dom"/>
</dbReference>
<evidence type="ECO:0000256" key="4">
    <source>
        <dbReference type="ARBA" id="ARBA00022884"/>
    </source>
</evidence>
<feature type="compositionally biased region" description="Polar residues" evidence="6">
    <location>
        <begin position="137"/>
        <end position="147"/>
    </location>
</feature>
<dbReference type="SUPFAM" id="SSF53335">
    <property type="entry name" value="S-adenosyl-L-methionine-dependent methyltransferases"/>
    <property type="match status" value="1"/>
</dbReference>
<dbReference type="CDD" id="cd02440">
    <property type="entry name" value="AdoMet_MTases"/>
    <property type="match status" value="1"/>
</dbReference>
<keyword evidence="2 5" id="KW-0808">Transferase</keyword>
<keyword evidence="3 5" id="KW-0949">S-adenosyl-L-methionine</keyword>
<dbReference type="InterPro" id="IPR049561">
    <property type="entry name" value="NSUN5_7_fdxn-like"/>
</dbReference>
<feature type="compositionally biased region" description="Basic and acidic residues" evidence="6">
    <location>
        <begin position="194"/>
        <end position="211"/>
    </location>
</feature>
<dbReference type="EMBL" id="MKGL01000028">
    <property type="protein sequence ID" value="RNF10696.1"/>
    <property type="molecule type" value="Genomic_DNA"/>
</dbReference>
<feature type="binding site" evidence="5">
    <location>
        <begin position="299"/>
        <end position="305"/>
    </location>
    <ligand>
        <name>S-adenosyl-L-methionine</name>
        <dbReference type="ChEBI" id="CHEBI:59789"/>
    </ligand>
</feature>
<dbReference type="RefSeq" id="XP_029241714.1">
    <property type="nucleotide sequence ID" value="XM_029378445.1"/>
</dbReference>
<dbReference type="OrthoDB" id="435282at2759"/>
<dbReference type="OMA" id="SFKSRIY"/>
<evidence type="ECO:0000256" key="2">
    <source>
        <dbReference type="ARBA" id="ARBA00022679"/>
    </source>
</evidence>
<feature type="domain" description="SAM-dependent MTase RsmB/NOP-type" evidence="7">
    <location>
        <begin position="164"/>
        <end position="532"/>
    </location>
</feature>
<feature type="active site" description="Nucleophile" evidence="5">
    <location>
        <position position="459"/>
    </location>
</feature>
<gene>
    <name evidence="8" type="ORF">TraAM80_01399</name>
</gene>
<dbReference type="Gene3D" id="3.40.50.150">
    <property type="entry name" value="Vaccinia Virus protein VP39"/>
    <property type="match status" value="1"/>
</dbReference>
<name>A0A422NZ09_TRYRA</name>
<evidence type="ECO:0000259" key="7">
    <source>
        <dbReference type="PROSITE" id="PS51686"/>
    </source>
</evidence>
<comment type="caution">
    <text evidence="8">The sequence shown here is derived from an EMBL/GenBank/DDBJ whole genome shotgun (WGS) entry which is preliminary data.</text>
</comment>
<dbReference type="PANTHER" id="PTHR22807">
    <property type="entry name" value="NOP2 YEAST -RELATED NOL1/NOP2/FMU SUN DOMAIN-CONTAINING"/>
    <property type="match status" value="1"/>
</dbReference>
<feature type="binding site" evidence="5">
    <location>
        <position position="369"/>
    </location>
    <ligand>
        <name>S-adenosyl-L-methionine</name>
        <dbReference type="ChEBI" id="CHEBI:59789"/>
    </ligand>
</feature>
<sequence>MDVYRQASDIVLAVREGNGTAKALCLRKEMQKKKQTYAVVCETLRHYDLLQDVLDQAEFFKYYPRANKEFAICMTYDVVLGKGLNTNRDTTAQAIQKSAPYLREAYWHVKKHHVIPPRAHEPFAEDGNKRDKDDADNQNNGDENNYSRSHKDTQRRSFGDGDMASEVAELQIPRYARVNTLKIDMESLVERLRRAAEKRSREGNASNEEKPQLQQQKKQHHTKGFRTLPAFTVDSVVPSLLVFPAGTDLHAHPAVRSGQLVLQDRASCLPACVLLDVVEVVRAFPVATAASLEYIVDACAAPGNKTTHLAALGAPNVKIMAVERDEKRAELLRNRVQSLGASDYVNVVNMDFLQMSSADREATEGILLDPSCSASGVWTRVDVSLMRQRQARIIEANEDNKGEGVAGSTETGAISPEEHGAEFASNADRVMGLARLQRKLLAHALLSFDNCRTVVYSTCSVHREENECVVRQVLEDTRVQARGWTLSNIMPTTWNTRGHKCAGDAFPLDHTIRCDPVADATNGFYVARFDRTV</sequence>
<dbReference type="InterPro" id="IPR048889">
    <property type="entry name" value="NSUN5_RCM1_N"/>
</dbReference>
<keyword evidence="1 5" id="KW-0489">Methyltransferase</keyword>
<evidence type="ECO:0000313" key="8">
    <source>
        <dbReference type="EMBL" id="RNF10696.1"/>
    </source>
</evidence>
<dbReference type="PRINTS" id="PR02008">
    <property type="entry name" value="RCMTFAMILY"/>
</dbReference>
<proteinExistence type="inferred from homology"/>
<feature type="binding site" evidence="5">
    <location>
        <position position="351"/>
    </location>
    <ligand>
        <name>S-adenosyl-L-methionine</name>
        <dbReference type="ChEBI" id="CHEBI:59789"/>
    </ligand>
</feature>
<dbReference type="GO" id="GO:0005730">
    <property type="term" value="C:nucleolus"/>
    <property type="evidence" value="ECO:0007669"/>
    <property type="project" value="TreeGrafter"/>
</dbReference>